<name>A0A4R7W323_9PSEU</name>
<keyword evidence="2" id="KW-0460">Magnesium</keyword>
<dbReference type="PANTHER" id="PTHR35201:SF4">
    <property type="entry name" value="BETA-PINACENE SYNTHASE-RELATED"/>
    <property type="match status" value="1"/>
</dbReference>
<gene>
    <name evidence="3" type="ORF">CLV71_102622</name>
</gene>
<dbReference type="EC" id="4.2.3.-" evidence="2"/>
<dbReference type="PANTHER" id="PTHR35201">
    <property type="entry name" value="TERPENE SYNTHASE"/>
    <property type="match status" value="1"/>
</dbReference>
<reference evidence="3 4" key="1">
    <citation type="submission" date="2019-03" db="EMBL/GenBank/DDBJ databases">
        <title>Genomic Encyclopedia of Archaeal and Bacterial Type Strains, Phase II (KMG-II): from individual species to whole genera.</title>
        <authorList>
            <person name="Goeker M."/>
        </authorList>
    </citation>
    <scope>NUCLEOTIDE SEQUENCE [LARGE SCALE GENOMIC DNA]</scope>
    <source>
        <strain evidence="3 4">DSM 45499</strain>
    </source>
</reference>
<evidence type="ECO:0000256" key="1">
    <source>
        <dbReference type="ARBA" id="ARBA00023239"/>
    </source>
</evidence>
<evidence type="ECO:0000256" key="2">
    <source>
        <dbReference type="RuleBase" id="RU366034"/>
    </source>
</evidence>
<dbReference type="SFLD" id="SFLDG01020">
    <property type="entry name" value="Terpene_Cyclase_Like_2"/>
    <property type="match status" value="1"/>
</dbReference>
<dbReference type="Pfam" id="PF19086">
    <property type="entry name" value="Terpene_syn_C_2"/>
    <property type="match status" value="1"/>
</dbReference>
<comment type="cofactor">
    <cofactor evidence="2">
        <name>Mg(2+)</name>
        <dbReference type="ChEBI" id="CHEBI:18420"/>
    </cofactor>
</comment>
<dbReference type="InterPro" id="IPR034686">
    <property type="entry name" value="Terpene_cyclase-like_2"/>
</dbReference>
<dbReference type="Proteomes" id="UP000294927">
    <property type="component" value="Unassembled WGS sequence"/>
</dbReference>
<protein>
    <recommendedName>
        <fullName evidence="2">Terpene synthase</fullName>
        <ecNumber evidence="2">4.2.3.-</ecNumber>
    </recommendedName>
</protein>
<comment type="caution">
    <text evidence="3">The sequence shown here is derived from an EMBL/GenBank/DDBJ whole genome shotgun (WGS) entry which is preliminary data.</text>
</comment>
<dbReference type="RefSeq" id="WP_133901785.1">
    <property type="nucleotide sequence ID" value="NZ_SOCP01000002.1"/>
</dbReference>
<dbReference type="OrthoDB" id="2989600at2"/>
<evidence type="ECO:0000313" key="4">
    <source>
        <dbReference type="Proteomes" id="UP000294927"/>
    </source>
</evidence>
<dbReference type="SFLD" id="SFLDS00005">
    <property type="entry name" value="Isoprenoid_Synthase_Type_I"/>
    <property type="match status" value="1"/>
</dbReference>
<dbReference type="GO" id="GO:0010333">
    <property type="term" value="F:terpene synthase activity"/>
    <property type="evidence" value="ECO:0007669"/>
    <property type="project" value="InterPro"/>
</dbReference>
<dbReference type="GO" id="GO:0046872">
    <property type="term" value="F:metal ion binding"/>
    <property type="evidence" value="ECO:0007669"/>
    <property type="project" value="UniProtKB-KW"/>
</dbReference>
<organism evidence="3 4">
    <name type="scientific">Actinophytocola oryzae</name>
    <dbReference type="NCBI Taxonomy" id="502181"/>
    <lineage>
        <taxon>Bacteria</taxon>
        <taxon>Bacillati</taxon>
        <taxon>Actinomycetota</taxon>
        <taxon>Actinomycetes</taxon>
        <taxon>Pseudonocardiales</taxon>
        <taxon>Pseudonocardiaceae</taxon>
    </lineage>
</organism>
<keyword evidence="2" id="KW-0479">Metal-binding</keyword>
<sequence length="321" mass="35653">MTAHLLGSLVERVDTLAAPCRSHKEVDAITAAVRDWAFDLGYASSADEWARLNSIRCAEFAAYAFADAPVRKAALFATWILWNTVVDDSLDETGLGSDVEAARAMFDEFDQVLLGGEAKGRHAGALAKLWHATETGTTPAWRARFREDVRLIGATSVAEAVNRDLRRVPTIREYRELRGGTIGRYLFNLIEHMYNVDLPEYLVWSPVWSELAEASNDVVAWCNDLVSYPRENAAGDVHNHVIVAAHELDLDLDAAASWVLDRTVERMADLGAAYRALPEEFDRLGVDLFTSRQASKVACVYAAAPRAHIDWVRCSARYQPS</sequence>
<dbReference type="EMBL" id="SOCP01000002">
    <property type="protein sequence ID" value="TDV56555.1"/>
    <property type="molecule type" value="Genomic_DNA"/>
</dbReference>
<dbReference type="AlphaFoldDB" id="A0A4R7W323"/>
<dbReference type="SUPFAM" id="SSF48576">
    <property type="entry name" value="Terpenoid synthases"/>
    <property type="match status" value="1"/>
</dbReference>
<proteinExistence type="inferred from homology"/>
<accession>A0A4R7W323</accession>
<keyword evidence="1 2" id="KW-0456">Lyase</keyword>
<evidence type="ECO:0000313" key="3">
    <source>
        <dbReference type="EMBL" id="TDV56555.1"/>
    </source>
</evidence>
<keyword evidence="4" id="KW-1185">Reference proteome</keyword>
<comment type="similarity">
    <text evidence="2">Belongs to the terpene synthase family.</text>
</comment>
<dbReference type="Gene3D" id="1.10.600.10">
    <property type="entry name" value="Farnesyl Diphosphate Synthase"/>
    <property type="match status" value="1"/>
</dbReference>
<dbReference type="InterPro" id="IPR008949">
    <property type="entry name" value="Isoprenoid_synthase_dom_sf"/>
</dbReference>